<keyword evidence="3" id="KW-1185">Reference proteome</keyword>
<accession>A0AA39Y5S0</accession>
<protein>
    <submittedName>
        <fullName evidence="2">Uncharacterized protein</fullName>
    </submittedName>
</protein>
<gene>
    <name evidence="2" type="ORF">B0T16DRAFT_156334</name>
</gene>
<name>A0AA39Y5S0_9PEZI</name>
<dbReference type="AlphaFoldDB" id="A0AA39Y5S0"/>
<comment type="caution">
    <text evidence="2">The sequence shown here is derived from an EMBL/GenBank/DDBJ whole genome shotgun (WGS) entry which is preliminary data.</text>
</comment>
<dbReference type="EMBL" id="JAULSV010000004">
    <property type="protein sequence ID" value="KAK0646209.1"/>
    <property type="molecule type" value="Genomic_DNA"/>
</dbReference>
<feature type="compositionally biased region" description="Basic and acidic residues" evidence="1">
    <location>
        <begin position="119"/>
        <end position="132"/>
    </location>
</feature>
<proteinExistence type="predicted"/>
<evidence type="ECO:0000256" key="1">
    <source>
        <dbReference type="SAM" id="MobiDB-lite"/>
    </source>
</evidence>
<reference evidence="2" key="1">
    <citation type="submission" date="2023-06" db="EMBL/GenBank/DDBJ databases">
        <title>Genome-scale phylogeny and comparative genomics of the fungal order Sordariales.</title>
        <authorList>
            <consortium name="Lawrence Berkeley National Laboratory"/>
            <person name="Hensen N."/>
            <person name="Bonometti L."/>
            <person name="Westerberg I."/>
            <person name="Brannstrom I.O."/>
            <person name="Guillou S."/>
            <person name="Cros-Aarteil S."/>
            <person name="Calhoun S."/>
            <person name="Haridas S."/>
            <person name="Kuo A."/>
            <person name="Mondo S."/>
            <person name="Pangilinan J."/>
            <person name="Riley R."/>
            <person name="Labutti K."/>
            <person name="Andreopoulos B."/>
            <person name="Lipzen A."/>
            <person name="Chen C."/>
            <person name="Yanf M."/>
            <person name="Daum C."/>
            <person name="Ng V."/>
            <person name="Clum A."/>
            <person name="Steindorff A."/>
            <person name="Ohm R."/>
            <person name="Martin F."/>
            <person name="Silar P."/>
            <person name="Natvig D."/>
            <person name="Lalanne C."/>
            <person name="Gautier V."/>
            <person name="Ament-Velasquez S.L."/>
            <person name="Kruys A."/>
            <person name="Hutchinson M.I."/>
            <person name="Powell A.J."/>
            <person name="Barry K."/>
            <person name="Miller A.N."/>
            <person name="Grigoriev I.V."/>
            <person name="Debuchy R."/>
            <person name="Gladieux P."/>
            <person name="Thoren M.H."/>
            <person name="Johannesson H."/>
        </authorList>
    </citation>
    <scope>NUCLEOTIDE SEQUENCE</scope>
    <source>
        <strain evidence="2">SMH2532-1</strain>
    </source>
</reference>
<evidence type="ECO:0000313" key="3">
    <source>
        <dbReference type="Proteomes" id="UP001174936"/>
    </source>
</evidence>
<organism evidence="2 3">
    <name type="scientific">Cercophora newfieldiana</name>
    <dbReference type="NCBI Taxonomy" id="92897"/>
    <lineage>
        <taxon>Eukaryota</taxon>
        <taxon>Fungi</taxon>
        <taxon>Dikarya</taxon>
        <taxon>Ascomycota</taxon>
        <taxon>Pezizomycotina</taxon>
        <taxon>Sordariomycetes</taxon>
        <taxon>Sordariomycetidae</taxon>
        <taxon>Sordariales</taxon>
        <taxon>Lasiosphaeriaceae</taxon>
        <taxon>Cercophora</taxon>
    </lineage>
</organism>
<evidence type="ECO:0000313" key="2">
    <source>
        <dbReference type="EMBL" id="KAK0646209.1"/>
    </source>
</evidence>
<feature type="region of interest" description="Disordered" evidence="1">
    <location>
        <begin position="108"/>
        <end position="164"/>
    </location>
</feature>
<sequence>MRERRARSSPVDVWTAHSMSKGAGFFDMGGCAPPSALAKCFPVLRARTGSRLNLSSGRGATLAAKPQLLAVFSKTYRTTLLHTTKVSHTRANQRALAPQFAWLCRSEQQRPPPRTWPQAHERSPTEQKEKPQTLRHAAPARQPDDARQPCPDQQASNRRTKTEFLSSRHKWECVTAHSAGPKDKAVIESGWGTEGLAPAESYSKGNQSFATASSWWEVSLVLRKPRKMYRRPRSRL</sequence>
<dbReference type="Proteomes" id="UP001174936">
    <property type="component" value="Unassembled WGS sequence"/>
</dbReference>